<evidence type="ECO:0000256" key="1">
    <source>
        <dbReference type="SAM" id="SignalP"/>
    </source>
</evidence>
<dbReference type="HOGENOM" id="CLU_155233_3_1_6"/>
<gene>
    <name evidence="2" type="ordered locus">S70_06975</name>
</gene>
<dbReference type="EMBL" id="CP003488">
    <property type="protein sequence ID" value="AFH93266.1"/>
    <property type="molecule type" value="Genomic_DNA"/>
</dbReference>
<organism evidence="2 3">
    <name type="scientific">Providencia stuartii (strain MRSN 2154)</name>
    <dbReference type="NCBI Taxonomy" id="1157951"/>
    <lineage>
        <taxon>Bacteria</taxon>
        <taxon>Pseudomonadati</taxon>
        <taxon>Pseudomonadota</taxon>
        <taxon>Gammaproteobacteria</taxon>
        <taxon>Enterobacterales</taxon>
        <taxon>Morganellaceae</taxon>
        <taxon>Providencia</taxon>
    </lineage>
</organism>
<dbReference type="Proteomes" id="UP000005012">
    <property type="component" value="Chromosome"/>
</dbReference>
<reference evidence="2 3" key="1">
    <citation type="journal article" date="2012" name="J. Bacteriol.">
        <title>Complete Genome Sequence of Providencia stuartii Clinical Isolate MRSN 2154.</title>
        <authorList>
            <person name="Clifford R.J."/>
            <person name="Hang J."/>
            <person name="Riley M.C."/>
            <person name="Onmus-Leone F."/>
            <person name="Kuschner R.A."/>
            <person name="Lesho E.P."/>
            <person name="Waterman P.E."/>
        </authorList>
    </citation>
    <scope>NUCLEOTIDE SEQUENCE [LARGE SCALE GENOMIC DNA]</scope>
    <source>
        <strain evidence="2 3">MRSN 2154</strain>
    </source>
</reference>
<dbReference type="AlphaFoldDB" id="A0A140NM94"/>
<protein>
    <recommendedName>
        <fullName evidence="4">Type 1 fimbrial protein</fullName>
    </recommendedName>
</protein>
<keyword evidence="1" id="KW-0732">Signal</keyword>
<name>A0A140NM94_PROSM</name>
<evidence type="ECO:0008006" key="4">
    <source>
        <dbReference type="Google" id="ProtNLM"/>
    </source>
</evidence>
<proteinExistence type="predicted"/>
<dbReference type="PATRIC" id="fig|1157951.4.peg.1386"/>
<dbReference type="OrthoDB" id="6466320at2"/>
<dbReference type="GeneID" id="93517938"/>
<evidence type="ECO:0000313" key="3">
    <source>
        <dbReference type="Proteomes" id="UP000005012"/>
    </source>
</evidence>
<accession>A0A140NM94</accession>
<dbReference type="RefSeq" id="WP_004926928.1">
    <property type="nucleotide sequence ID" value="NC_017731.1"/>
</dbReference>
<evidence type="ECO:0000313" key="2">
    <source>
        <dbReference type="EMBL" id="AFH93266.1"/>
    </source>
</evidence>
<feature type="chain" id="PRO_5007303830" description="Type 1 fimbrial protein" evidence="1">
    <location>
        <begin position="24"/>
        <end position="100"/>
    </location>
</feature>
<reference evidence="3" key="2">
    <citation type="submission" date="2012-04" db="EMBL/GenBank/DDBJ databases">
        <title>Complete genome sequence of Providencia stuartii clinical isolate MRSN 2154.</title>
        <authorList>
            <person name="Clifford R.J."/>
            <person name="Hang J."/>
            <person name="Riley M.C."/>
            <person name="Onmus-Leone F."/>
            <person name="Kuschner R.A."/>
            <person name="Lesho E.P."/>
            <person name="Waterman P.E."/>
        </authorList>
    </citation>
    <scope>NUCLEOTIDE SEQUENCE [LARGE SCALE GENOMIC DNA]</scope>
    <source>
        <strain evidence="3">MRSN 2154</strain>
    </source>
</reference>
<sequence>MKCLSSIVTVTALLISSFTFTHAATNRIGGGTITFIGYVYEPQCAVKVSSSEQIDLECFRNGKNITKTSSLKNAKKLSSDFVKVEYNQFNNKPTLNVTYD</sequence>
<feature type="signal peptide" evidence="1">
    <location>
        <begin position="1"/>
        <end position="23"/>
    </location>
</feature>
<dbReference type="KEGG" id="psi:S70_06975"/>